<organism evidence="7 8">
    <name type="scientific">Folsomia candida</name>
    <name type="common">Springtail</name>
    <dbReference type="NCBI Taxonomy" id="158441"/>
    <lineage>
        <taxon>Eukaryota</taxon>
        <taxon>Metazoa</taxon>
        <taxon>Ecdysozoa</taxon>
        <taxon>Arthropoda</taxon>
        <taxon>Hexapoda</taxon>
        <taxon>Collembola</taxon>
        <taxon>Entomobryomorpha</taxon>
        <taxon>Isotomoidea</taxon>
        <taxon>Isotomidae</taxon>
        <taxon>Proisotominae</taxon>
        <taxon>Folsomia</taxon>
    </lineage>
</organism>
<comment type="similarity">
    <text evidence="1 5">Belongs to the type-B carboxylesterase/lipase family.</text>
</comment>
<feature type="chain" id="PRO_5011826325" description="Carboxylic ester hydrolase" evidence="5">
    <location>
        <begin position="27"/>
        <end position="631"/>
    </location>
</feature>
<keyword evidence="5" id="KW-0732">Signal</keyword>
<dbReference type="Proteomes" id="UP000198287">
    <property type="component" value="Unassembled WGS sequence"/>
</dbReference>
<proteinExistence type="inferred from homology"/>
<dbReference type="EC" id="3.1.1.-" evidence="5"/>
<protein>
    <recommendedName>
        <fullName evidence="5">Carboxylic ester hydrolase</fullName>
        <ecNumber evidence="5">3.1.1.-</ecNumber>
    </recommendedName>
</protein>
<comment type="caution">
    <text evidence="7">The sequence shown here is derived from an EMBL/GenBank/DDBJ whole genome shotgun (WGS) entry which is preliminary data.</text>
</comment>
<dbReference type="EMBL" id="LNIX01000004">
    <property type="protein sequence ID" value="OXA55238.1"/>
    <property type="molecule type" value="Genomic_DNA"/>
</dbReference>
<evidence type="ECO:0000256" key="4">
    <source>
        <dbReference type="ARBA" id="ARBA00023180"/>
    </source>
</evidence>
<dbReference type="STRING" id="158441.A0A226EDC6"/>
<dbReference type="OrthoDB" id="3200163at2759"/>
<accession>A0A226EDC6</accession>
<name>A0A226EDC6_FOLCA</name>
<feature type="domain" description="Carboxylesterase type B" evidence="6">
    <location>
        <begin position="40"/>
        <end position="613"/>
    </location>
</feature>
<dbReference type="InterPro" id="IPR002018">
    <property type="entry name" value="CarbesteraseB"/>
</dbReference>
<dbReference type="GO" id="GO:0052689">
    <property type="term" value="F:carboxylic ester hydrolase activity"/>
    <property type="evidence" value="ECO:0007669"/>
    <property type="project" value="UniProtKB-KW"/>
</dbReference>
<dbReference type="PANTHER" id="PTHR43142:SF1">
    <property type="entry name" value="CARBOXYLIC ESTER HYDROLASE"/>
    <property type="match status" value="1"/>
</dbReference>
<dbReference type="SUPFAM" id="SSF53474">
    <property type="entry name" value="alpha/beta-Hydrolases"/>
    <property type="match status" value="1"/>
</dbReference>
<evidence type="ECO:0000256" key="2">
    <source>
        <dbReference type="ARBA" id="ARBA00022487"/>
    </source>
</evidence>
<feature type="signal peptide" evidence="5">
    <location>
        <begin position="1"/>
        <end position="26"/>
    </location>
</feature>
<keyword evidence="8" id="KW-1185">Reference proteome</keyword>
<dbReference type="InterPro" id="IPR029058">
    <property type="entry name" value="AB_hydrolase_fold"/>
</dbReference>
<sequence>MMSKLVVNSLLCSTLVFLVIFSQVHGQSTTFFPPVDDTIVDAGELGHIRGSYSLLSRPRYGNRDYYYYYTGIPYADPASYTEDNRFKPSTLHRGPLTNDSSVFIADKSLVWCPQAKLINFPTPEESGREYNFTEMLRAASHQKQKIRQDPISAKGDGFMGQEDCLVVTVSTPNIQRVGDPEIDPSDLLPVIVFYHGGGFNQFWGSVFGGHRLLNRDVVLVSLNYRLGILGSLNLGVDDAPGNALVYDAITALQWVQSYIKHFGGDPNRVTVSGQSAGGVLATTVFLSPMSQGLIHRAIGDSGSAYSIWATNMSPMNDHIRFATFTSCNYIIDDAPTEEDIDFQVLTDCIKSLTLGDLVQAQKDFGVAENLEARMGYDAYVPSLQSPTITHPRCIVESPSDVLKNKRQANVPLMIGVTRHDGSFVFDGTYFDYLVANGLHLNQTFIRNDFLKIFLNGFGFVDTTGALLHSLIHTYVGEAMNSNDFNAQIPGILDIYTVLGFKAGGFGLVEQHSKLNPSSYYYAFDYQGMWSTYLVAANSGTPVPGGVAHVDDLMYLFQLFPLFSQEDIEVTKRYVDYWVNFATFGNPNGQGDADTPFPKYSAADHKFLIINTTDSAGTWCRDSWINNSLELM</sequence>
<dbReference type="PANTHER" id="PTHR43142">
    <property type="entry name" value="CARBOXYLIC ESTER HYDROLASE"/>
    <property type="match status" value="1"/>
</dbReference>
<reference evidence="7 8" key="1">
    <citation type="submission" date="2015-12" db="EMBL/GenBank/DDBJ databases">
        <title>The genome of Folsomia candida.</title>
        <authorList>
            <person name="Faddeeva A."/>
            <person name="Derks M.F."/>
            <person name="Anvar Y."/>
            <person name="Smit S."/>
            <person name="Van Straalen N."/>
            <person name="Roelofs D."/>
        </authorList>
    </citation>
    <scope>NUCLEOTIDE SEQUENCE [LARGE SCALE GENOMIC DNA]</scope>
    <source>
        <strain evidence="7 8">VU population</strain>
        <tissue evidence="7">Whole body</tissue>
    </source>
</reference>
<dbReference type="Pfam" id="PF00135">
    <property type="entry name" value="COesterase"/>
    <property type="match status" value="1"/>
</dbReference>
<dbReference type="AlphaFoldDB" id="A0A226EDC6"/>
<keyword evidence="4" id="KW-0325">Glycoprotein</keyword>
<dbReference type="OMA" id="NANEDYS"/>
<dbReference type="Gene3D" id="3.40.50.1820">
    <property type="entry name" value="alpha/beta hydrolase"/>
    <property type="match status" value="1"/>
</dbReference>
<evidence type="ECO:0000256" key="1">
    <source>
        <dbReference type="ARBA" id="ARBA00005964"/>
    </source>
</evidence>
<evidence type="ECO:0000313" key="8">
    <source>
        <dbReference type="Proteomes" id="UP000198287"/>
    </source>
</evidence>
<keyword evidence="2" id="KW-0719">Serine esterase</keyword>
<evidence type="ECO:0000313" key="7">
    <source>
        <dbReference type="EMBL" id="OXA55238.1"/>
    </source>
</evidence>
<dbReference type="PROSITE" id="PS00122">
    <property type="entry name" value="CARBOXYLESTERASE_B_1"/>
    <property type="match status" value="1"/>
</dbReference>
<evidence type="ECO:0000256" key="5">
    <source>
        <dbReference type="RuleBase" id="RU361235"/>
    </source>
</evidence>
<dbReference type="InterPro" id="IPR019826">
    <property type="entry name" value="Carboxylesterase_B_AS"/>
</dbReference>
<keyword evidence="3 5" id="KW-0378">Hydrolase</keyword>
<evidence type="ECO:0000256" key="3">
    <source>
        <dbReference type="ARBA" id="ARBA00022801"/>
    </source>
</evidence>
<gene>
    <name evidence="7" type="ORF">Fcan01_09458</name>
</gene>
<evidence type="ECO:0000259" key="6">
    <source>
        <dbReference type="Pfam" id="PF00135"/>
    </source>
</evidence>